<name>A0A0V1FE25_TRIPS</name>
<organism evidence="2 3">
    <name type="scientific">Trichinella pseudospiralis</name>
    <name type="common">Parasitic roundworm</name>
    <dbReference type="NCBI Taxonomy" id="6337"/>
    <lineage>
        <taxon>Eukaryota</taxon>
        <taxon>Metazoa</taxon>
        <taxon>Ecdysozoa</taxon>
        <taxon>Nematoda</taxon>
        <taxon>Enoplea</taxon>
        <taxon>Dorylaimia</taxon>
        <taxon>Trichinellida</taxon>
        <taxon>Trichinellidae</taxon>
        <taxon>Trichinella</taxon>
    </lineage>
</organism>
<comment type="caution">
    <text evidence="2">The sequence shown here is derived from an EMBL/GenBank/DDBJ whole genome shotgun (WGS) entry which is preliminary data.</text>
</comment>
<dbReference type="Proteomes" id="UP000054995">
    <property type="component" value="Unassembled WGS sequence"/>
</dbReference>
<evidence type="ECO:0000313" key="3">
    <source>
        <dbReference type="Proteomes" id="UP000054995"/>
    </source>
</evidence>
<evidence type="ECO:0000256" key="1">
    <source>
        <dbReference type="SAM" id="SignalP"/>
    </source>
</evidence>
<dbReference type="AlphaFoldDB" id="A0A0V1FE25"/>
<feature type="chain" id="PRO_5006877920" description="Secreted protein" evidence="1">
    <location>
        <begin position="23"/>
        <end position="89"/>
    </location>
</feature>
<reference evidence="2 3" key="1">
    <citation type="submission" date="2015-01" db="EMBL/GenBank/DDBJ databases">
        <title>Evolution of Trichinella species and genotypes.</title>
        <authorList>
            <person name="Korhonen P.K."/>
            <person name="Edoardo P."/>
            <person name="Giuseppe L.R."/>
            <person name="Gasser R.B."/>
        </authorList>
    </citation>
    <scope>NUCLEOTIDE SEQUENCE [LARGE SCALE GENOMIC DNA]</scope>
    <source>
        <strain evidence="2">ISS470</strain>
    </source>
</reference>
<sequence>MRSKRLIPQIAEVLCTIAMACAVIRQTSLANASNLPLCNATTKAYQKLNLFRAVLRIISLSGFNFNPLYNQKHSQPDTIAPKSVKSINQ</sequence>
<keyword evidence="1" id="KW-0732">Signal</keyword>
<dbReference type="EMBL" id="JYDT01000118">
    <property type="protein sequence ID" value="KRY84282.1"/>
    <property type="molecule type" value="Genomic_DNA"/>
</dbReference>
<feature type="signal peptide" evidence="1">
    <location>
        <begin position="1"/>
        <end position="22"/>
    </location>
</feature>
<evidence type="ECO:0000313" key="2">
    <source>
        <dbReference type="EMBL" id="KRY84282.1"/>
    </source>
</evidence>
<evidence type="ECO:0008006" key="4">
    <source>
        <dbReference type="Google" id="ProtNLM"/>
    </source>
</evidence>
<accession>A0A0V1FE25</accession>
<protein>
    <recommendedName>
        <fullName evidence="4">Secreted protein</fullName>
    </recommendedName>
</protein>
<proteinExistence type="predicted"/>
<keyword evidence="3" id="KW-1185">Reference proteome</keyword>
<gene>
    <name evidence="2" type="ORF">T4D_5747</name>
</gene>